<evidence type="ECO:0000313" key="3">
    <source>
        <dbReference type="Proteomes" id="UP001497382"/>
    </source>
</evidence>
<evidence type="ECO:0000256" key="1">
    <source>
        <dbReference type="SAM" id="Coils"/>
    </source>
</evidence>
<proteinExistence type="predicted"/>
<comment type="caution">
    <text evidence="2">The sequence shown here is derived from an EMBL/GenBank/DDBJ whole genome shotgun (WGS) entry which is preliminary data.</text>
</comment>
<sequence length="238" mass="28829">MDNEMLSRMAEEIINEMEDCYTLNPEQFKRFFLTEAYGKPRPNILPIVRSFTGDVEGVILQLVYFRNSLRNRHEKYMEERKRERKLERRIRKLVEDIIKEVKSEKNEGRAQRSLCQYIQTKRFTARNDFLRGSKAAEIIRGMTEFILDPVEFKRFLLQVIPEKPDRRVLPILRSFTAEVNEVVDQLLNLRKSLYGYHKDYMVEHEKDNNIIERIERLIKNIEKEQEHETRQRRGQMYI</sequence>
<accession>A0AAV2B1H8</accession>
<reference evidence="2 3" key="1">
    <citation type="submission" date="2024-04" db="EMBL/GenBank/DDBJ databases">
        <authorList>
            <person name="Rising A."/>
            <person name="Reimegard J."/>
            <person name="Sonavane S."/>
            <person name="Akerstrom W."/>
            <person name="Nylinder S."/>
            <person name="Hedman E."/>
            <person name="Kallberg Y."/>
        </authorList>
    </citation>
    <scope>NUCLEOTIDE SEQUENCE [LARGE SCALE GENOMIC DNA]</scope>
</reference>
<keyword evidence="3" id="KW-1185">Reference proteome</keyword>
<protein>
    <submittedName>
        <fullName evidence="2">Uncharacterized protein</fullName>
    </submittedName>
</protein>
<dbReference type="Proteomes" id="UP001497382">
    <property type="component" value="Unassembled WGS sequence"/>
</dbReference>
<keyword evidence="1" id="KW-0175">Coiled coil</keyword>
<feature type="coiled-coil region" evidence="1">
    <location>
        <begin position="66"/>
        <end position="96"/>
    </location>
</feature>
<evidence type="ECO:0000313" key="2">
    <source>
        <dbReference type="EMBL" id="CAL1289294.1"/>
    </source>
</evidence>
<dbReference type="EMBL" id="CAXIEN010000246">
    <property type="protein sequence ID" value="CAL1289294.1"/>
    <property type="molecule type" value="Genomic_DNA"/>
</dbReference>
<organism evidence="2 3">
    <name type="scientific">Larinioides sclopetarius</name>
    <dbReference type="NCBI Taxonomy" id="280406"/>
    <lineage>
        <taxon>Eukaryota</taxon>
        <taxon>Metazoa</taxon>
        <taxon>Ecdysozoa</taxon>
        <taxon>Arthropoda</taxon>
        <taxon>Chelicerata</taxon>
        <taxon>Arachnida</taxon>
        <taxon>Araneae</taxon>
        <taxon>Araneomorphae</taxon>
        <taxon>Entelegynae</taxon>
        <taxon>Araneoidea</taxon>
        <taxon>Araneidae</taxon>
        <taxon>Larinioides</taxon>
    </lineage>
</organism>
<gene>
    <name evidence="2" type="ORF">LARSCL_LOCUS15846</name>
</gene>
<dbReference type="AlphaFoldDB" id="A0AAV2B1H8"/>
<feature type="coiled-coil region" evidence="1">
    <location>
        <begin position="204"/>
        <end position="231"/>
    </location>
</feature>
<name>A0AAV2B1H8_9ARAC</name>